<keyword evidence="2" id="KW-1185">Reference proteome</keyword>
<organism evidence="1 2">
    <name type="scientific">Paracerasibacillus soli</name>
    <dbReference type="NCBI Taxonomy" id="480284"/>
    <lineage>
        <taxon>Bacteria</taxon>
        <taxon>Bacillati</taxon>
        <taxon>Bacillota</taxon>
        <taxon>Bacilli</taxon>
        <taxon>Bacillales</taxon>
        <taxon>Bacillaceae</taxon>
        <taxon>Paracerasibacillus</taxon>
    </lineage>
</organism>
<evidence type="ECO:0000313" key="1">
    <source>
        <dbReference type="EMBL" id="MDY0409719.1"/>
    </source>
</evidence>
<comment type="caution">
    <text evidence="1">The sequence shown here is derived from an EMBL/GenBank/DDBJ whole genome shotgun (WGS) entry which is preliminary data.</text>
</comment>
<reference evidence="1 2" key="1">
    <citation type="submission" date="2023-10" db="EMBL/GenBank/DDBJ databases">
        <title>Virgibacillus soli CC-YMP-6 genome.</title>
        <authorList>
            <person name="Miliotis G."/>
            <person name="Sengupta P."/>
            <person name="Hameed A."/>
            <person name="Chuvochina M."/>
            <person name="Mcdonagh F."/>
            <person name="Simpson A.C."/>
            <person name="Singh N.K."/>
            <person name="Rekha P.D."/>
            <person name="Raman K."/>
            <person name="Hugenholtz P."/>
            <person name="Venkateswaran K."/>
        </authorList>
    </citation>
    <scope>NUCLEOTIDE SEQUENCE [LARGE SCALE GENOMIC DNA]</scope>
    <source>
        <strain evidence="1 2">CC-YMP-6</strain>
    </source>
</reference>
<dbReference type="Proteomes" id="UP001275315">
    <property type="component" value="Unassembled WGS sequence"/>
</dbReference>
<name>A0ABU5CTQ6_9BACI</name>
<protein>
    <submittedName>
        <fullName evidence="1">Uncharacterized protein</fullName>
    </submittedName>
</protein>
<dbReference type="EMBL" id="JAWDIQ010000002">
    <property type="protein sequence ID" value="MDY0409719.1"/>
    <property type="molecule type" value="Genomic_DNA"/>
</dbReference>
<proteinExistence type="predicted"/>
<accession>A0ABU5CTQ6</accession>
<sequence length="51" mass="5772">MKLIRATVIAFSIALFTTLCNHKPRTNDVQQMLDGKKDVSLSLQMKPMLHS</sequence>
<gene>
    <name evidence="1" type="ORF">RWD45_15530</name>
</gene>
<evidence type="ECO:0000313" key="2">
    <source>
        <dbReference type="Proteomes" id="UP001275315"/>
    </source>
</evidence>
<dbReference type="RefSeq" id="WP_320380514.1">
    <property type="nucleotide sequence ID" value="NZ_JAWDIQ010000002.1"/>
</dbReference>